<accession>A0A2P4X1W9</accession>
<keyword evidence="2" id="KW-1185">Reference proteome</keyword>
<gene>
    <name evidence="1" type="ORF">PHPALM_31698</name>
</gene>
<dbReference type="OrthoDB" id="126917at2759"/>
<comment type="caution">
    <text evidence="1">The sequence shown here is derived from an EMBL/GenBank/DDBJ whole genome shotgun (WGS) entry which is preliminary data.</text>
</comment>
<protein>
    <submittedName>
        <fullName evidence="1">Uncharacterized protein</fullName>
    </submittedName>
</protein>
<reference evidence="1 2" key="1">
    <citation type="journal article" date="2017" name="Genome Biol. Evol.">
        <title>Phytophthora megakarya and P. palmivora, closely related causal agents of cacao black pod rot, underwent increases in genome sizes and gene numbers by different mechanisms.</title>
        <authorList>
            <person name="Ali S.S."/>
            <person name="Shao J."/>
            <person name="Lary D.J."/>
            <person name="Kronmiller B."/>
            <person name="Shen D."/>
            <person name="Strem M.D."/>
            <person name="Amoako-Attah I."/>
            <person name="Akrofi A.Y."/>
            <person name="Begoude B.A."/>
            <person name="Ten Hoopen G.M."/>
            <person name="Coulibaly K."/>
            <person name="Kebe B.I."/>
            <person name="Melnick R.L."/>
            <person name="Guiltinan M.J."/>
            <person name="Tyler B.M."/>
            <person name="Meinhardt L.W."/>
            <person name="Bailey B.A."/>
        </authorList>
    </citation>
    <scope>NUCLEOTIDE SEQUENCE [LARGE SCALE GENOMIC DNA]</scope>
    <source>
        <strain evidence="2">sbr112.9</strain>
    </source>
</reference>
<dbReference type="Proteomes" id="UP000237271">
    <property type="component" value="Unassembled WGS sequence"/>
</dbReference>
<evidence type="ECO:0000313" key="1">
    <source>
        <dbReference type="EMBL" id="POM59551.1"/>
    </source>
</evidence>
<sequence length="59" mass="6467">MLLSLKRSPTISMRSSSAIKLLNCKALQPPRGLNHGRTSRGAYDRAMVQNVANDIEAAR</sequence>
<dbReference type="AlphaFoldDB" id="A0A2P4X1W9"/>
<evidence type="ECO:0000313" key="2">
    <source>
        <dbReference type="Proteomes" id="UP000237271"/>
    </source>
</evidence>
<dbReference type="EMBL" id="NCKW01017110">
    <property type="protein sequence ID" value="POM59551.1"/>
    <property type="molecule type" value="Genomic_DNA"/>
</dbReference>
<proteinExistence type="predicted"/>
<organism evidence="1 2">
    <name type="scientific">Phytophthora palmivora</name>
    <dbReference type="NCBI Taxonomy" id="4796"/>
    <lineage>
        <taxon>Eukaryota</taxon>
        <taxon>Sar</taxon>
        <taxon>Stramenopiles</taxon>
        <taxon>Oomycota</taxon>
        <taxon>Peronosporomycetes</taxon>
        <taxon>Peronosporales</taxon>
        <taxon>Peronosporaceae</taxon>
        <taxon>Phytophthora</taxon>
    </lineage>
</organism>
<name>A0A2P4X1W9_9STRA</name>